<dbReference type="PANTHER" id="PTHR43178">
    <property type="entry name" value="DIHYDROLIPOAMIDE ACETYLTRANSFERASE COMPONENT OF PYRUVATE DEHYDROGENASE COMPLEX"/>
    <property type="match status" value="1"/>
</dbReference>
<dbReference type="InterPro" id="IPR036625">
    <property type="entry name" value="E3-bd_dom_sf"/>
</dbReference>
<dbReference type="InterPro" id="IPR004167">
    <property type="entry name" value="PSBD"/>
</dbReference>
<dbReference type="SUPFAM" id="SSF47005">
    <property type="entry name" value="Peripheral subunit-binding domain of 2-oxo acid dehydrogenase complex"/>
    <property type="match status" value="1"/>
</dbReference>
<evidence type="ECO:0000256" key="8">
    <source>
        <dbReference type="SAM" id="MobiDB-lite"/>
    </source>
</evidence>
<organism evidence="11 12">
    <name type="scientific">Sphingobacterium corticibacterium</name>
    <dbReference type="NCBI Taxonomy" id="2484746"/>
    <lineage>
        <taxon>Bacteria</taxon>
        <taxon>Pseudomonadati</taxon>
        <taxon>Bacteroidota</taxon>
        <taxon>Sphingobacteriia</taxon>
        <taxon>Sphingobacteriales</taxon>
        <taxon>Sphingobacteriaceae</taxon>
        <taxon>Sphingobacterium</taxon>
    </lineage>
</organism>
<keyword evidence="4 7" id="KW-0808">Transferase</keyword>
<dbReference type="PROSITE" id="PS00189">
    <property type="entry name" value="LIPOYL"/>
    <property type="match status" value="1"/>
</dbReference>
<comment type="caution">
    <text evidence="11">The sequence shown here is derived from an EMBL/GenBank/DDBJ whole genome shotgun (WGS) entry which is preliminary data.</text>
</comment>
<evidence type="ECO:0000313" key="11">
    <source>
        <dbReference type="EMBL" id="RZF57422.1"/>
    </source>
</evidence>
<dbReference type="PANTHER" id="PTHR43178:SF5">
    <property type="entry name" value="LIPOAMIDE ACYLTRANSFERASE COMPONENT OF BRANCHED-CHAIN ALPHA-KETO ACID DEHYDROGENASE COMPLEX, MITOCHONDRIAL"/>
    <property type="match status" value="1"/>
</dbReference>
<dbReference type="InterPro" id="IPR001078">
    <property type="entry name" value="2-oxoacid_DH_actylTfrase"/>
</dbReference>
<dbReference type="Pfam" id="PF00198">
    <property type="entry name" value="2-oxoacid_dh"/>
    <property type="match status" value="1"/>
</dbReference>
<dbReference type="Gene3D" id="4.10.320.10">
    <property type="entry name" value="E3-binding domain"/>
    <property type="match status" value="1"/>
</dbReference>
<dbReference type="Pfam" id="PF00364">
    <property type="entry name" value="Biotin_lipoyl"/>
    <property type="match status" value="1"/>
</dbReference>
<evidence type="ECO:0000259" key="10">
    <source>
        <dbReference type="PROSITE" id="PS51826"/>
    </source>
</evidence>
<dbReference type="InterPro" id="IPR011053">
    <property type="entry name" value="Single_hybrid_motif"/>
</dbReference>
<dbReference type="Gene3D" id="2.40.50.100">
    <property type="match status" value="1"/>
</dbReference>
<dbReference type="GO" id="GO:0031405">
    <property type="term" value="F:lipoic acid binding"/>
    <property type="evidence" value="ECO:0007669"/>
    <property type="project" value="TreeGrafter"/>
</dbReference>
<feature type="region of interest" description="Disordered" evidence="8">
    <location>
        <begin position="81"/>
        <end position="107"/>
    </location>
</feature>
<keyword evidence="5 7" id="KW-0450">Lipoyl</keyword>
<accession>A0A4Q6XKW0</accession>
<proteinExistence type="inferred from homology"/>
<protein>
    <recommendedName>
        <fullName evidence="7">Dihydrolipoamide acetyltransferase component of pyruvate dehydrogenase complex</fullName>
        <ecNumber evidence="7">2.3.1.-</ecNumber>
    </recommendedName>
</protein>
<dbReference type="InterPro" id="IPR023213">
    <property type="entry name" value="CAT-like_dom_sf"/>
</dbReference>
<evidence type="ECO:0000256" key="4">
    <source>
        <dbReference type="ARBA" id="ARBA00022679"/>
    </source>
</evidence>
<dbReference type="RefSeq" id="WP_130143546.1">
    <property type="nucleotide sequence ID" value="NZ_SGIT01000007.1"/>
</dbReference>
<keyword evidence="12" id="KW-1185">Reference proteome</keyword>
<feature type="domain" description="Lipoyl-binding" evidence="9">
    <location>
        <begin position="3"/>
        <end position="78"/>
    </location>
</feature>
<evidence type="ECO:0000313" key="12">
    <source>
        <dbReference type="Proteomes" id="UP000292855"/>
    </source>
</evidence>
<evidence type="ECO:0000256" key="5">
    <source>
        <dbReference type="ARBA" id="ARBA00022823"/>
    </source>
</evidence>
<comment type="subunit">
    <text evidence="3">Forms a 24-polypeptide structural core with octahedral symmetry.</text>
</comment>
<dbReference type="InterPro" id="IPR050743">
    <property type="entry name" value="2-oxoacid_DH_E2_comp"/>
</dbReference>
<evidence type="ECO:0000256" key="2">
    <source>
        <dbReference type="ARBA" id="ARBA00007317"/>
    </source>
</evidence>
<evidence type="ECO:0000256" key="6">
    <source>
        <dbReference type="ARBA" id="ARBA00023315"/>
    </source>
</evidence>
<dbReference type="Gene3D" id="3.30.559.10">
    <property type="entry name" value="Chloramphenicol acetyltransferase-like domain"/>
    <property type="match status" value="1"/>
</dbReference>
<dbReference type="FunFam" id="3.30.559.10:FF:000007">
    <property type="entry name" value="Dihydrolipoamide acetyltransferase component of pyruvate dehydrogenase complex"/>
    <property type="match status" value="1"/>
</dbReference>
<feature type="domain" description="Peripheral subunit-binding (PSBD)" evidence="10">
    <location>
        <begin position="159"/>
        <end position="199"/>
    </location>
</feature>
<dbReference type="EMBL" id="SGIT01000007">
    <property type="protein sequence ID" value="RZF57422.1"/>
    <property type="molecule type" value="Genomic_DNA"/>
</dbReference>
<dbReference type="SUPFAM" id="SSF51230">
    <property type="entry name" value="Single hybrid motif"/>
    <property type="match status" value="1"/>
</dbReference>
<dbReference type="GO" id="GO:0005737">
    <property type="term" value="C:cytoplasm"/>
    <property type="evidence" value="ECO:0007669"/>
    <property type="project" value="TreeGrafter"/>
</dbReference>
<gene>
    <name evidence="11" type="ORF">EWE74_20570</name>
</gene>
<dbReference type="EC" id="2.3.1.-" evidence="7"/>
<evidence type="ECO:0000256" key="1">
    <source>
        <dbReference type="ARBA" id="ARBA00001938"/>
    </source>
</evidence>
<evidence type="ECO:0000256" key="3">
    <source>
        <dbReference type="ARBA" id="ARBA00011484"/>
    </source>
</evidence>
<comment type="cofactor">
    <cofactor evidence="1 7">
        <name>(R)-lipoate</name>
        <dbReference type="ChEBI" id="CHEBI:83088"/>
    </cofactor>
</comment>
<dbReference type="SUPFAM" id="SSF52777">
    <property type="entry name" value="CoA-dependent acyltransferases"/>
    <property type="match status" value="1"/>
</dbReference>
<dbReference type="OrthoDB" id="9805770at2"/>
<comment type="similarity">
    <text evidence="2 7">Belongs to the 2-oxoacid dehydrogenase family.</text>
</comment>
<dbReference type="InterPro" id="IPR003016">
    <property type="entry name" value="2-oxoA_DH_lipoyl-BS"/>
</dbReference>
<dbReference type="CDD" id="cd06849">
    <property type="entry name" value="lipoyl_domain"/>
    <property type="match status" value="1"/>
</dbReference>
<dbReference type="PROSITE" id="PS50968">
    <property type="entry name" value="BIOTINYL_LIPOYL"/>
    <property type="match status" value="1"/>
</dbReference>
<dbReference type="GO" id="GO:0016407">
    <property type="term" value="F:acetyltransferase activity"/>
    <property type="evidence" value="ECO:0007669"/>
    <property type="project" value="TreeGrafter"/>
</dbReference>
<dbReference type="InterPro" id="IPR000089">
    <property type="entry name" value="Biotin_lipoyl"/>
</dbReference>
<dbReference type="PROSITE" id="PS51826">
    <property type="entry name" value="PSBD"/>
    <property type="match status" value="1"/>
</dbReference>
<evidence type="ECO:0000259" key="9">
    <source>
        <dbReference type="PROSITE" id="PS50968"/>
    </source>
</evidence>
<keyword evidence="6 7" id="KW-0012">Acyltransferase</keyword>
<dbReference type="Pfam" id="PF02817">
    <property type="entry name" value="E3_binding"/>
    <property type="match status" value="1"/>
</dbReference>
<sequence>MGIYKVVLPRMGESVSEATITKWVKAIGDSVEEDDPIVEIATDKVDSDVPAPVTGKLSKIFFEENQVAQVGDVIAWIEVEGETNEDTTTPDTEEVADAVSQPEPEVSPDIEEHNVIEEELLNKVSAAEERGVSTQQIPGTELLEQELREKTVLHSGSRFYSPLVKNIAQEEGLSQAELDSIIGTGAEGRVTKQDILDYLGKRSAQDPRVESEEIAVKTASSDQHVITPPSKEKENTPKITAPGDEIVEMDRMRRLIADHMVHSVKTSPHVASFVEADVTNLVNWRNKIKDSYKKREGENITFTPIFIEAVSKALRDFPMVNVSVDGHHIIKRKNINIGMAAALPSGNLIVPVIKNADQLSLVGLSKAVNDLAQRSRQNQLKPDDTQGGTFTFTNIGAFGNIMGVPIINQPQAAILAVGTIKKKPAVLETEHGDVIAIRHMMYLSMSYDHRVIDGALGGTFLKRVADYLENWDINREI</sequence>
<evidence type="ECO:0000256" key="7">
    <source>
        <dbReference type="RuleBase" id="RU003423"/>
    </source>
</evidence>
<reference evidence="11 12" key="1">
    <citation type="submission" date="2019-02" db="EMBL/GenBank/DDBJ databases">
        <authorList>
            <person name="Li Y."/>
        </authorList>
    </citation>
    <scope>NUCLEOTIDE SEQUENCE [LARGE SCALE GENOMIC DNA]</scope>
    <source>
        <strain evidence="11 12">30C10-4-7</strain>
    </source>
</reference>
<dbReference type="AlphaFoldDB" id="A0A4Q6XKW0"/>
<dbReference type="Proteomes" id="UP000292855">
    <property type="component" value="Unassembled WGS sequence"/>
</dbReference>
<name>A0A4Q6XKW0_9SPHI</name>